<feature type="domain" description="DUF5658" evidence="2">
    <location>
        <begin position="25"/>
        <end position="117"/>
    </location>
</feature>
<accession>A0ABD5ZY60</accession>
<name>A0ABD5ZY60_9EURY</name>
<dbReference type="GeneID" id="96953394"/>
<feature type="transmembrane region" description="Helical" evidence="1">
    <location>
        <begin position="62"/>
        <end position="86"/>
    </location>
</feature>
<dbReference type="InterPro" id="IPR043717">
    <property type="entry name" value="DUF5658"/>
</dbReference>
<dbReference type="AlphaFoldDB" id="A0ABD5ZY60"/>
<feature type="transmembrane region" description="Helical" evidence="1">
    <location>
        <begin position="92"/>
        <end position="113"/>
    </location>
</feature>
<dbReference type="EMBL" id="JBHTAT010000001">
    <property type="protein sequence ID" value="MFC7255052.1"/>
    <property type="molecule type" value="Genomic_DNA"/>
</dbReference>
<keyword evidence="4" id="KW-1185">Reference proteome</keyword>
<evidence type="ECO:0000313" key="4">
    <source>
        <dbReference type="Proteomes" id="UP001596434"/>
    </source>
</evidence>
<evidence type="ECO:0000259" key="2">
    <source>
        <dbReference type="Pfam" id="PF18902"/>
    </source>
</evidence>
<gene>
    <name evidence="3" type="ORF">ACFQKE_07055</name>
</gene>
<reference evidence="3 4" key="1">
    <citation type="journal article" date="2019" name="Int. J. Syst. Evol. Microbiol.">
        <title>The Global Catalogue of Microorganisms (GCM) 10K type strain sequencing project: providing services to taxonomists for standard genome sequencing and annotation.</title>
        <authorList>
            <consortium name="The Broad Institute Genomics Platform"/>
            <consortium name="The Broad Institute Genome Sequencing Center for Infectious Disease"/>
            <person name="Wu L."/>
            <person name="Ma J."/>
        </authorList>
    </citation>
    <scope>NUCLEOTIDE SEQUENCE [LARGE SCALE GENOMIC DNA]</scope>
    <source>
        <strain evidence="3 4">GX21</strain>
    </source>
</reference>
<evidence type="ECO:0000313" key="3">
    <source>
        <dbReference type="EMBL" id="MFC7255052.1"/>
    </source>
</evidence>
<dbReference type="RefSeq" id="WP_379703260.1">
    <property type="nucleotide sequence ID" value="NZ_JBHTAT010000001.1"/>
</dbReference>
<keyword evidence="1" id="KW-0812">Transmembrane</keyword>
<organism evidence="3 4">
    <name type="scientific">Haloplanus litoreus</name>
    <dbReference type="NCBI Taxonomy" id="767515"/>
    <lineage>
        <taxon>Archaea</taxon>
        <taxon>Methanobacteriati</taxon>
        <taxon>Methanobacteriota</taxon>
        <taxon>Stenosarchaea group</taxon>
        <taxon>Halobacteria</taxon>
        <taxon>Halobacteriales</taxon>
        <taxon>Haloferacaceae</taxon>
        <taxon>Haloplanus</taxon>
    </lineage>
</organism>
<sequence length="118" mass="12477">MPSGVPLSLDETPYDATEFSRLWVVATATYGVGDIVTTIALVRYSVSVSEANALLRTVIDAFGLWGLIGLKLVAFFTCLAISLAGAGDDDPLLYYGPPTMLALVGAFTTAYNLRLLVG</sequence>
<protein>
    <recommendedName>
        <fullName evidence="2">DUF5658 domain-containing protein</fullName>
    </recommendedName>
</protein>
<dbReference type="Pfam" id="PF18902">
    <property type="entry name" value="DUF5658"/>
    <property type="match status" value="1"/>
</dbReference>
<comment type="caution">
    <text evidence="3">The sequence shown here is derived from an EMBL/GenBank/DDBJ whole genome shotgun (WGS) entry which is preliminary data.</text>
</comment>
<keyword evidence="1" id="KW-1133">Transmembrane helix</keyword>
<proteinExistence type="predicted"/>
<keyword evidence="1" id="KW-0472">Membrane</keyword>
<evidence type="ECO:0000256" key="1">
    <source>
        <dbReference type="SAM" id="Phobius"/>
    </source>
</evidence>
<dbReference type="Proteomes" id="UP001596434">
    <property type="component" value="Unassembled WGS sequence"/>
</dbReference>
<feature type="transmembrane region" description="Helical" evidence="1">
    <location>
        <begin position="20"/>
        <end position="42"/>
    </location>
</feature>